<feature type="region of interest" description="Disordered" evidence="2">
    <location>
        <begin position="245"/>
        <end position="313"/>
    </location>
</feature>
<dbReference type="SMART" id="SM00343">
    <property type="entry name" value="ZnF_C2HC"/>
    <property type="match status" value="1"/>
</dbReference>
<proteinExistence type="predicted"/>
<dbReference type="AlphaFoldDB" id="A0A7J6RU13"/>
<evidence type="ECO:0000256" key="2">
    <source>
        <dbReference type="SAM" id="MobiDB-lite"/>
    </source>
</evidence>
<dbReference type="Proteomes" id="UP000553632">
    <property type="component" value="Unassembled WGS sequence"/>
</dbReference>
<evidence type="ECO:0000313" key="5">
    <source>
        <dbReference type="EMBL" id="KAF4727791.1"/>
    </source>
</evidence>
<keyword evidence="1" id="KW-0863">Zinc-finger</keyword>
<organism evidence="4 6">
    <name type="scientific">Perkinsus olseni</name>
    <name type="common">Perkinsus atlanticus</name>
    <dbReference type="NCBI Taxonomy" id="32597"/>
    <lineage>
        <taxon>Eukaryota</taxon>
        <taxon>Sar</taxon>
        <taxon>Alveolata</taxon>
        <taxon>Perkinsozoa</taxon>
        <taxon>Perkinsea</taxon>
        <taxon>Perkinsida</taxon>
        <taxon>Perkinsidae</taxon>
        <taxon>Perkinsus</taxon>
    </lineage>
</organism>
<dbReference type="Proteomes" id="UP000574390">
    <property type="component" value="Unassembled WGS sequence"/>
</dbReference>
<reference evidence="6 7" key="1">
    <citation type="submission" date="2020-04" db="EMBL/GenBank/DDBJ databases">
        <title>Perkinsus olseni comparative genomics.</title>
        <authorList>
            <person name="Bogema D.R."/>
        </authorList>
    </citation>
    <scope>NUCLEOTIDE SEQUENCE [LARGE SCALE GENOMIC DNA]</scope>
    <source>
        <strain evidence="5">ATCC PRA-205</strain>
        <strain evidence="4 6">ATCC PRA-207</strain>
    </source>
</reference>
<dbReference type="InterPro" id="IPR036875">
    <property type="entry name" value="Znf_CCHC_sf"/>
</dbReference>
<keyword evidence="1" id="KW-0479">Metal-binding</keyword>
<evidence type="ECO:0000259" key="3">
    <source>
        <dbReference type="PROSITE" id="PS50158"/>
    </source>
</evidence>
<dbReference type="EMBL" id="JABANM010017425">
    <property type="protein sequence ID" value="KAF4727791.1"/>
    <property type="molecule type" value="Genomic_DNA"/>
</dbReference>
<evidence type="ECO:0000313" key="4">
    <source>
        <dbReference type="EMBL" id="KAF4723901.1"/>
    </source>
</evidence>
<dbReference type="PROSITE" id="PS50158">
    <property type="entry name" value="ZF_CCHC"/>
    <property type="match status" value="1"/>
</dbReference>
<evidence type="ECO:0000313" key="7">
    <source>
        <dbReference type="Proteomes" id="UP000574390"/>
    </source>
</evidence>
<dbReference type="GO" id="GO:0003676">
    <property type="term" value="F:nucleic acid binding"/>
    <property type="evidence" value="ECO:0007669"/>
    <property type="project" value="InterPro"/>
</dbReference>
<comment type="caution">
    <text evidence="4">The sequence shown here is derived from an EMBL/GenBank/DDBJ whole genome shotgun (WGS) entry which is preliminary data.</text>
</comment>
<gene>
    <name evidence="5" type="ORF">FOZ62_026603</name>
    <name evidence="4" type="ORF">FOZ63_028850</name>
</gene>
<evidence type="ECO:0000313" key="6">
    <source>
        <dbReference type="Proteomes" id="UP000553632"/>
    </source>
</evidence>
<keyword evidence="6" id="KW-1185">Reference proteome</keyword>
<feature type="domain" description="CCHC-type" evidence="3">
    <location>
        <begin position="278"/>
        <end position="293"/>
    </location>
</feature>
<feature type="compositionally biased region" description="Basic residues" evidence="2">
    <location>
        <begin position="248"/>
        <end position="264"/>
    </location>
</feature>
<dbReference type="SUPFAM" id="SSF57756">
    <property type="entry name" value="Retrovirus zinc finger-like domains"/>
    <property type="match status" value="1"/>
</dbReference>
<accession>A0A7J6RU13</accession>
<evidence type="ECO:0000256" key="1">
    <source>
        <dbReference type="PROSITE-ProRule" id="PRU00047"/>
    </source>
</evidence>
<sequence length="313" mass="34051">MLRNTRRSSWAQHPGTGTEKALFNVMAANVNEDHSHKGTLPACPRFSGEKISPEEPSSSVELFLKRLNTYLQVRGLRRPPADAPLEDRQQYSTKAAGVLKIALDGRASQLVYSLSDDRQDNYDDLVAALRSAFGLGKLNAWRAFCRREMKIDEVPDSFLADLRTLLDISLPHLQAAAKETILRTQFIAGLPSNTAARTLAIAKSEDLHVTLIDLLELVKDHLRASRVDPSTPEVLGAAGVPWFTGKSNKGRKGAGRAGKGKGKARSGPGGTSPSTRVCWQCHEPGHFKSQCPQLNRSSTSRSASNPPGGHTQL</sequence>
<dbReference type="Gene3D" id="4.10.60.10">
    <property type="entry name" value="Zinc finger, CCHC-type"/>
    <property type="match status" value="1"/>
</dbReference>
<dbReference type="EMBL" id="JABANO010023212">
    <property type="protein sequence ID" value="KAF4723901.1"/>
    <property type="molecule type" value="Genomic_DNA"/>
</dbReference>
<feature type="compositionally biased region" description="Polar residues" evidence="2">
    <location>
        <begin position="290"/>
        <end position="313"/>
    </location>
</feature>
<protein>
    <recommendedName>
        <fullName evidence="3">CCHC-type domain-containing protein</fullName>
    </recommendedName>
</protein>
<name>A0A7J6RU13_PEROL</name>
<keyword evidence="1" id="KW-0862">Zinc</keyword>
<dbReference type="InterPro" id="IPR001878">
    <property type="entry name" value="Znf_CCHC"/>
</dbReference>
<dbReference type="GO" id="GO:0008270">
    <property type="term" value="F:zinc ion binding"/>
    <property type="evidence" value="ECO:0007669"/>
    <property type="project" value="UniProtKB-KW"/>
</dbReference>